<dbReference type="CDD" id="cd00198">
    <property type="entry name" value="vWFA"/>
    <property type="match status" value="1"/>
</dbReference>
<evidence type="ECO:0000313" key="5">
    <source>
        <dbReference type="Proteomes" id="UP000318053"/>
    </source>
</evidence>
<reference evidence="4 5" key="1">
    <citation type="submission" date="2019-02" db="EMBL/GenBank/DDBJ databases">
        <title>Deep-cultivation of Planctomycetes and their phenomic and genomic characterization uncovers novel biology.</title>
        <authorList>
            <person name="Wiegand S."/>
            <person name="Jogler M."/>
            <person name="Boedeker C."/>
            <person name="Pinto D."/>
            <person name="Vollmers J."/>
            <person name="Rivas-Marin E."/>
            <person name="Kohn T."/>
            <person name="Peeters S.H."/>
            <person name="Heuer A."/>
            <person name="Rast P."/>
            <person name="Oberbeckmann S."/>
            <person name="Bunk B."/>
            <person name="Jeske O."/>
            <person name="Meyerdierks A."/>
            <person name="Storesund J.E."/>
            <person name="Kallscheuer N."/>
            <person name="Luecker S."/>
            <person name="Lage O.M."/>
            <person name="Pohl T."/>
            <person name="Merkel B.J."/>
            <person name="Hornburger P."/>
            <person name="Mueller R.-W."/>
            <person name="Bruemmer F."/>
            <person name="Labrenz M."/>
            <person name="Spormann A.M."/>
            <person name="Op Den Camp H."/>
            <person name="Overmann J."/>
            <person name="Amann R."/>
            <person name="Jetten M.S.M."/>
            <person name="Mascher T."/>
            <person name="Medema M.H."/>
            <person name="Devos D.P."/>
            <person name="Kaster A.-K."/>
            <person name="Ovreas L."/>
            <person name="Rohde M."/>
            <person name="Galperin M.Y."/>
            <person name="Jogler C."/>
        </authorList>
    </citation>
    <scope>NUCLEOTIDE SEQUENCE [LARGE SCALE GENOMIC DNA]</scope>
    <source>
        <strain evidence="4 5">CA85</strain>
    </source>
</reference>
<evidence type="ECO:0000313" key="4">
    <source>
        <dbReference type="EMBL" id="TWT67297.1"/>
    </source>
</evidence>
<dbReference type="Gene3D" id="3.40.50.880">
    <property type="match status" value="1"/>
</dbReference>
<proteinExistence type="predicted"/>
<dbReference type="EMBL" id="SJPK01000004">
    <property type="protein sequence ID" value="TWT67297.1"/>
    <property type="molecule type" value="Genomic_DNA"/>
</dbReference>
<feature type="domain" description="VWFA" evidence="3">
    <location>
        <begin position="80"/>
        <end position="249"/>
    </location>
</feature>
<gene>
    <name evidence="4" type="ORF">CA85_21470</name>
</gene>
<evidence type="ECO:0000259" key="3">
    <source>
        <dbReference type="PROSITE" id="PS50234"/>
    </source>
</evidence>
<feature type="compositionally biased region" description="Basic and acidic residues" evidence="1">
    <location>
        <begin position="159"/>
        <end position="168"/>
    </location>
</feature>
<sequence length="821" mass="89803">MPELLASLRFSSDLPVWLICLGSLTAGLVVMVLYLRETAKLDAPWSWLLPAMRGTAIVLACLLLAGPVWHHRQVIGNPARIVWAVDRSQSMAERDSQTQTSPDRLRRATDLLFGQSGHDGWIEQLRPTHEMDVVTFADLAHLAWSSSSDTATEMIGGDNRADSSRQSDQETTASMEQASGTRTDLSAPLRILADDAGADASSGDAEDAPSRAVVMFSDGRDSAGRADASDVAARLADVGWKVHTIAMGSVDEPADIGVVDVDAPARVADDGRAAGQVWIKHFGNEGRTVRVDIRSGERSVWSETVLISEDGQTPVDFDFPVEPLLEHANQRDIRGVDRDTVALPLTAHVTLLDNRDREDNTTDRRAAFDLMDTSSANDSLDFRIAAASRDRRLLILDGSSRWETRYLRNLFTRDPAWSVDTLLFGRGTDSRRVRRGNAAGELPDSSRAWAKYDAVILGEVPPDQWTDQDAQGLSDFVASGGGLIVVDGRYGRIAELAEDSIMAGLIPVRFDPNASMVSNIESIEPTDVGRSHPVMMLDVGDEQSSSRVNEVWSLVAAPTSTQAVTAQVDAEVWAEVIDDRANPSPWLVTRMFGAGRVFYLASDQTWRWRYRVESRLQGRFWNQLMTAAMQPPYAVRDAFVAIGTDKIDYRVGQAATIRARLLNRDQHTRESATAAAVDAILLRDGQPIATVPLHLDDAGRGTYVGETGALSAGEYRVRIRASGFDSAALKASTPIWVEPPRSNELDRVSIDAAALQRIAQAGGGSAVHESSANEILTSLESLSGGRIIESDTLLWQTWWIFAIIIALLATEWWFRKKVGLL</sequence>
<protein>
    <recommendedName>
        <fullName evidence="3">VWFA domain-containing protein</fullName>
    </recommendedName>
</protein>
<dbReference type="PROSITE" id="PS50234">
    <property type="entry name" value="VWFA"/>
    <property type="match status" value="1"/>
</dbReference>
<feature type="region of interest" description="Disordered" evidence="1">
    <location>
        <begin position="151"/>
        <end position="187"/>
    </location>
</feature>
<dbReference type="RefSeq" id="WP_146391199.1">
    <property type="nucleotide sequence ID" value="NZ_SJPK01000004.1"/>
</dbReference>
<dbReference type="PANTHER" id="PTHR37947">
    <property type="entry name" value="BLL2462 PROTEIN"/>
    <property type="match status" value="1"/>
</dbReference>
<dbReference type="Proteomes" id="UP000318053">
    <property type="component" value="Unassembled WGS sequence"/>
</dbReference>
<keyword evidence="5" id="KW-1185">Reference proteome</keyword>
<name>A0A5C5XVG0_9BACT</name>
<dbReference type="PANTHER" id="PTHR37947:SF1">
    <property type="entry name" value="BLL2462 PROTEIN"/>
    <property type="match status" value="1"/>
</dbReference>
<dbReference type="AlphaFoldDB" id="A0A5C5XVG0"/>
<dbReference type="SUPFAM" id="SSF52317">
    <property type="entry name" value="Class I glutamine amidotransferase-like"/>
    <property type="match status" value="1"/>
</dbReference>
<dbReference type="Gene3D" id="3.40.50.410">
    <property type="entry name" value="von Willebrand factor, type A domain"/>
    <property type="match status" value="1"/>
</dbReference>
<dbReference type="InterPro" id="IPR029062">
    <property type="entry name" value="Class_I_gatase-like"/>
</dbReference>
<feature type="transmembrane region" description="Helical" evidence="2">
    <location>
        <begin position="14"/>
        <end position="35"/>
    </location>
</feature>
<comment type="caution">
    <text evidence="4">The sequence shown here is derived from an EMBL/GenBank/DDBJ whole genome shotgun (WGS) entry which is preliminary data.</text>
</comment>
<dbReference type="InterPro" id="IPR036465">
    <property type="entry name" value="vWFA_dom_sf"/>
</dbReference>
<keyword evidence="2" id="KW-1133">Transmembrane helix</keyword>
<accession>A0A5C5XVG0</accession>
<feature type="transmembrane region" description="Helical" evidence="2">
    <location>
        <begin position="793"/>
        <end position="814"/>
    </location>
</feature>
<dbReference type="SUPFAM" id="SSF53300">
    <property type="entry name" value="vWA-like"/>
    <property type="match status" value="1"/>
</dbReference>
<evidence type="ECO:0000256" key="2">
    <source>
        <dbReference type="SAM" id="Phobius"/>
    </source>
</evidence>
<dbReference type="InterPro" id="IPR002035">
    <property type="entry name" value="VWF_A"/>
</dbReference>
<feature type="transmembrane region" description="Helical" evidence="2">
    <location>
        <begin position="47"/>
        <end position="69"/>
    </location>
</feature>
<feature type="compositionally biased region" description="Polar residues" evidence="1">
    <location>
        <begin position="169"/>
        <end position="184"/>
    </location>
</feature>
<keyword evidence="2" id="KW-0472">Membrane</keyword>
<evidence type="ECO:0000256" key="1">
    <source>
        <dbReference type="SAM" id="MobiDB-lite"/>
    </source>
</evidence>
<organism evidence="4 5">
    <name type="scientific">Allorhodopirellula solitaria</name>
    <dbReference type="NCBI Taxonomy" id="2527987"/>
    <lineage>
        <taxon>Bacteria</taxon>
        <taxon>Pseudomonadati</taxon>
        <taxon>Planctomycetota</taxon>
        <taxon>Planctomycetia</taxon>
        <taxon>Pirellulales</taxon>
        <taxon>Pirellulaceae</taxon>
        <taxon>Allorhodopirellula</taxon>
    </lineage>
</organism>
<keyword evidence="2" id="KW-0812">Transmembrane</keyword>
<dbReference type="OrthoDB" id="252901at2"/>